<comment type="caution">
    <text evidence="2">The sequence shown here is derived from an EMBL/GenBank/DDBJ whole genome shotgun (WGS) entry which is preliminary data.</text>
</comment>
<name>A0A9N7TNK5_PLEPL</name>
<dbReference type="EMBL" id="CADEAL010000199">
    <property type="protein sequence ID" value="CAB1416241.1"/>
    <property type="molecule type" value="Genomic_DNA"/>
</dbReference>
<proteinExistence type="predicted"/>
<dbReference type="Proteomes" id="UP001153269">
    <property type="component" value="Unassembled WGS sequence"/>
</dbReference>
<organism evidence="2 3">
    <name type="scientific">Pleuronectes platessa</name>
    <name type="common">European plaice</name>
    <dbReference type="NCBI Taxonomy" id="8262"/>
    <lineage>
        <taxon>Eukaryota</taxon>
        <taxon>Metazoa</taxon>
        <taxon>Chordata</taxon>
        <taxon>Craniata</taxon>
        <taxon>Vertebrata</taxon>
        <taxon>Euteleostomi</taxon>
        <taxon>Actinopterygii</taxon>
        <taxon>Neopterygii</taxon>
        <taxon>Teleostei</taxon>
        <taxon>Neoteleostei</taxon>
        <taxon>Acanthomorphata</taxon>
        <taxon>Carangaria</taxon>
        <taxon>Pleuronectiformes</taxon>
        <taxon>Pleuronectoidei</taxon>
        <taxon>Pleuronectidae</taxon>
        <taxon>Pleuronectes</taxon>
    </lineage>
</organism>
<feature type="region of interest" description="Disordered" evidence="1">
    <location>
        <begin position="30"/>
        <end position="50"/>
    </location>
</feature>
<keyword evidence="3" id="KW-1185">Reference proteome</keyword>
<evidence type="ECO:0000313" key="2">
    <source>
        <dbReference type="EMBL" id="CAB1416241.1"/>
    </source>
</evidence>
<feature type="compositionally biased region" description="Low complexity" evidence="1">
    <location>
        <begin position="32"/>
        <end position="41"/>
    </location>
</feature>
<accession>A0A9N7TNK5</accession>
<sequence length="158" mass="17132">MFIFVVKPLGTCRGWGSRRSIALLSVPPSMCGTGRSSSGGTSRRRRGRRAVGGDWVRAHRHRGAPGPDVETDAQSANIPLSLVNNTLSTHSSGTKLRAMSGLSVVTAMMPLNFSCSPSSCQSTLVLWLWQRLQPRSHKIDGTVNWGCSLLLLMPVQME</sequence>
<dbReference type="AlphaFoldDB" id="A0A9N7TNK5"/>
<evidence type="ECO:0000313" key="3">
    <source>
        <dbReference type="Proteomes" id="UP001153269"/>
    </source>
</evidence>
<evidence type="ECO:0000256" key="1">
    <source>
        <dbReference type="SAM" id="MobiDB-lite"/>
    </source>
</evidence>
<reference evidence="2" key="1">
    <citation type="submission" date="2020-03" db="EMBL/GenBank/DDBJ databases">
        <authorList>
            <person name="Weist P."/>
        </authorList>
    </citation>
    <scope>NUCLEOTIDE SEQUENCE</scope>
</reference>
<gene>
    <name evidence="2" type="ORF">PLEPLA_LOCUS4032</name>
</gene>
<protein>
    <submittedName>
        <fullName evidence="2">Uncharacterized protein</fullName>
    </submittedName>
</protein>